<evidence type="ECO:0000313" key="3">
    <source>
        <dbReference type="EMBL" id="KAK0652755.1"/>
    </source>
</evidence>
<keyword evidence="4" id="KW-1185">Reference proteome</keyword>
<dbReference type="InterPro" id="IPR056681">
    <property type="entry name" value="DUF7779"/>
</dbReference>
<dbReference type="SMART" id="SM00028">
    <property type="entry name" value="TPR"/>
    <property type="match status" value="3"/>
</dbReference>
<organism evidence="3 4">
    <name type="scientific">Cercophora newfieldiana</name>
    <dbReference type="NCBI Taxonomy" id="92897"/>
    <lineage>
        <taxon>Eukaryota</taxon>
        <taxon>Fungi</taxon>
        <taxon>Dikarya</taxon>
        <taxon>Ascomycota</taxon>
        <taxon>Pezizomycotina</taxon>
        <taxon>Sordariomycetes</taxon>
        <taxon>Sordariomycetidae</taxon>
        <taxon>Sordariales</taxon>
        <taxon>Lasiosphaeriaceae</taxon>
        <taxon>Cercophora</taxon>
    </lineage>
</organism>
<dbReference type="Pfam" id="PF25000">
    <property type="entry name" value="DUF7779"/>
    <property type="match status" value="1"/>
</dbReference>
<accession>A0AA39YKN6</accession>
<dbReference type="PANTHER" id="PTHR35205">
    <property type="entry name" value="NB-ARC AND TPR DOMAIN PROTEIN"/>
    <property type="match status" value="1"/>
</dbReference>
<feature type="compositionally biased region" description="Basic and acidic residues" evidence="1">
    <location>
        <begin position="154"/>
        <end position="172"/>
    </location>
</feature>
<reference evidence="3" key="1">
    <citation type="submission" date="2023-06" db="EMBL/GenBank/DDBJ databases">
        <title>Genome-scale phylogeny and comparative genomics of the fungal order Sordariales.</title>
        <authorList>
            <consortium name="Lawrence Berkeley National Laboratory"/>
            <person name="Hensen N."/>
            <person name="Bonometti L."/>
            <person name="Westerberg I."/>
            <person name="Brannstrom I.O."/>
            <person name="Guillou S."/>
            <person name="Cros-Aarteil S."/>
            <person name="Calhoun S."/>
            <person name="Haridas S."/>
            <person name="Kuo A."/>
            <person name="Mondo S."/>
            <person name="Pangilinan J."/>
            <person name="Riley R."/>
            <person name="Labutti K."/>
            <person name="Andreopoulos B."/>
            <person name="Lipzen A."/>
            <person name="Chen C."/>
            <person name="Yanf M."/>
            <person name="Daum C."/>
            <person name="Ng V."/>
            <person name="Clum A."/>
            <person name="Steindorff A."/>
            <person name="Ohm R."/>
            <person name="Martin F."/>
            <person name="Silar P."/>
            <person name="Natvig D."/>
            <person name="Lalanne C."/>
            <person name="Gautier V."/>
            <person name="Ament-Velasquez S.L."/>
            <person name="Kruys A."/>
            <person name="Hutchinson M.I."/>
            <person name="Powell A.J."/>
            <person name="Barry K."/>
            <person name="Miller A.N."/>
            <person name="Grigoriev I.V."/>
            <person name="Debuchy R."/>
            <person name="Gladieux P."/>
            <person name="Thoren M.H."/>
            <person name="Johannesson H."/>
        </authorList>
    </citation>
    <scope>NUCLEOTIDE SEQUENCE</scope>
    <source>
        <strain evidence="3">SMH2532-1</strain>
    </source>
</reference>
<feature type="region of interest" description="Disordered" evidence="1">
    <location>
        <begin position="151"/>
        <end position="184"/>
    </location>
</feature>
<dbReference type="SUPFAM" id="SSF52540">
    <property type="entry name" value="P-loop containing nucleoside triphosphate hydrolases"/>
    <property type="match status" value="1"/>
</dbReference>
<feature type="compositionally biased region" description="Polar residues" evidence="1">
    <location>
        <begin position="175"/>
        <end position="184"/>
    </location>
</feature>
<dbReference type="PANTHER" id="PTHR35205:SF1">
    <property type="entry name" value="ZU5 DOMAIN-CONTAINING PROTEIN"/>
    <property type="match status" value="1"/>
</dbReference>
<evidence type="ECO:0000256" key="1">
    <source>
        <dbReference type="SAM" id="MobiDB-lite"/>
    </source>
</evidence>
<name>A0AA39YKN6_9PEZI</name>
<protein>
    <submittedName>
        <fullName evidence="3">Nb-arc and tpr domain-containing protein</fullName>
    </submittedName>
</protein>
<dbReference type="InterPro" id="IPR011990">
    <property type="entry name" value="TPR-like_helical_dom_sf"/>
</dbReference>
<dbReference type="Gene3D" id="1.25.40.10">
    <property type="entry name" value="Tetratricopeptide repeat domain"/>
    <property type="match status" value="1"/>
</dbReference>
<sequence length="958" mass="106658">MTSGEGEGWNSLKLIMKGNRKDILKENMLEDDKHDIISVGQRFDQLRLGIPVLSVYESIETKIRENIMKALRSRNKSAVVVSKTESMFEAESNHNDLCSVKVDSPLYRRLVQYFKSFAEDAAANVACALHGLSIDGSANDSKMRALSSLGVQRNDAHHGGDDGSLTSDDKRLATPGTSHAGSSSGVDFEQVRAVRLPLYHTKAIARNPEFFGQEGYLSRIDESFKSITTPVSPEGDSPRSDNGGAKTPVSLVLCGMGGIGKTELAIEYVLSRLDMFDAVFWVFADTTRKLASGFADISKRLGLSGDMDNEPDDITAREMVKGWLANPVGIFTDKDGKATRREGRWLFAFDNADNPEILYDWIPSQGPGAILVTSRDPTTRDGPILTDGLDLISFPPEEGGSMLRRLSKREDEAGARNVSVKIATELGGLPLAISQMCAIIRRKHLSLRDFEEYYKEDAKSLVTVAGRISAHTKYDQTIWTTWAIEQLPPQAYSLLKLLAVLDPDRIQEELLRKGVKDVELHDYLKTNKTYFDARADLIQSSLVKRNMATNELSIHRLVQDVVRERLALDELHDVFAAAAILLVAVWPFVSGTDPTRNQAWRIPICGKYSPHINRLEVLFGPPIRAKEYLGTVKSAAVFSSYSWYMAERGFPDQCEVFAAFAQIIFEAALQDGRGDEKEVTGLLADCHHNQSFSAIYTECDGAMEHAKAWLAILLERIEKWHLDEDALSLATAYNQIALCHIHKDEVGEAIDSWTRSLDAYRTAPNAPKLSGIWPATSLALIYAIENRSTEADAVLTPVVKEREEVLGRDDKTTSESGAVLRAMGKIRICQQKYDEALGYLHRAAENLKATLGENHYMTGDCFYEIGLEFLRKRDTNTAVQHLDAAMKAFGDAPWRRAQTARVLWKKGKVARAGGNEVEGDALINRAMEIRKEVAPDDKRSEEELTDADWDSLVFYYSR</sequence>
<comment type="caution">
    <text evidence="3">The sequence shown here is derived from an EMBL/GenBank/DDBJ whole genome shotgun (WGS) entry which is preliminary data.</text>
</comment>
<dbReference type="AlphaFoldDB" id="A0AA39YKN6"/>
<proteinExistence type="predicted"/>
<dbReference type="GO" id="GO:0043531">
    <property type="term" value="F:ADP binding"/>
    <property type="evidence" value="ECO:0007669"/>
    <property type="project" value="InterPro"/>
</dbReference>
<gene>
    <name evidence="3" type="ORF">B0T16DRAFT_369531</name>
</gene>
<dbReference type="Gene3D" id="3.40.50.300">
    <property type="entry name" value="P-loop containing nucleotide triphosphate hydrolases"/>
    <property type="match status" value="1"/>
</dbReference>
<evidence type="ECO:0000313" key="4">
    <source>
        <dbReference type="Proteomes" id="UP001174936"/>
    </source>
</evidence>
<dbReference type="InterPro" id="IPR019734">
    <property type="entry name" value="TPR_rpt"/>
</dbReference>
<dbReference type="Proteomes" id="UP001174936">
    <property type="component" value="Unassembled WGS sequence"/>
</dbReference>
<dbReference type="EMBL" id="JAULSV010000002">
    <property type="protein sequence ID" value="KAK0652755.1"/>
    <property type="molecule type" value="Genomic_DNA"/>
</dbReference>
<dbReference type="InterPro" id="IPR027417">
    <property type="entry name" value="P-loop_NTPase"/>
</dbReference>
<feature type="domain" description="DUF7779" evidence="2">
    <location>
        <begin position="482"/>
        <end position="570"/>
    </location>
</feature>
<evidence type="ECO:0000259" key="2">
    <source>
        <dbReference type="Pfam" id="PF25000"/>
    </source>
</evidence>
<dbReference type="SUPFAM" id="SSF48452">
    <property type="entry name" value="TPR-like"/>
    <property type="match status" value="1"/>
</dbReference>